<evidence type="ECO:0000259" key="2">
    <source>
        <dbReference type="PROSITE" id="PS50072"/>
    </source>
</evidence>
<dbReference type="InterPro" id="IPR002130">
    <property type="entry name" value="Cyclophilin-type_PPIase_dom"/>
</dbReference>
<dbReference type="AlphaFoldDB" id="A0AAW1QJ95"/>
<dbReference type="GO" id="GO:0003755">
    <property type="term" value="F:peptidyl-prolyl cis-trans isomerase activity"/>
    <property type="evidence" value="ECO:0007669"/>
    <property type="project" value="InterPro"/>
</dbReference>
<evidence type="ECO:0000256" key="1">
    <source>
        <dbReference type="SAM" id="MobiDB-lite"/>
    </source>
</evidence>
<evidence type="ECO:0000313" key="4">
    <source>
        <dbReference type="Proteomes" id="UP001438707"/>
    </source>
</evidence>
<reference evidence="3 4" key="1">
    <citation type="journal article" date="2024" name="Nat. Commun.">
        <title>Phylogenomics reveals the evolutionary origins of lichenization in chlorophyte algae.</title>
        <authorList>
            <person name="Puginier C."/>
            <person name="Libourel C."/>
            <person name="Otte J."/>
            <person name="Skaloud P."/>
            <person name="Haon M."/>
            <person name="Grisel S."/>
            <person name="Petersen M."/>
            <person name="Berrin J.G."/>
            <person name="Delaux P.M."/>
            <person name="Dal Grande F."/>
            <person name="Keller J."/>
        </authorList>
    </citation>
    <scope>NUCLEOTIDE SEQUENCE [LARGE SCALE GENOMIC DNA]</scope>
    <source>
        <strain evidence="3 4">SAG 2145</strain>
    </source>
</reference>
<dbReference type="Proteomes" id="UP001438707">
    <property type="component" value="Unassembled WGS sequence"/>
</dbReference>
<feature type="compositionally biased region" description="Low complexity" evidence="1">
    <location>
        <begin position="98"/>
        <end position="114"/>
    </location>
</feature>
<evidence type="ECO:0000313" key="3">
    <source>
        <dbReference type="EMBL" id="KAK9821516.1"/>
    </source>
</evidence>
<keyword evidence="4" id="KW-1185">Reference proteome</keyword>
<dbReference type="GO" id="GO:0009507">
    <property type="term" value="C:chloroplast"/>
    <property type="evidence" value="ECO:0007669"/>
    <property type="project" value="TreeGrafter"/>
</dbReference>
<feature type="domain" description="PPIase cyclophilin-type" evidence="2">
    <location>
        <begin position="134"/>
        <end position="348"/>
    </location>
</feature>
<dbReference type="PANTHER" id="PTHR47724:SF1">
    <property type="entry name" value="PEPTIDYL-PROLYL CIS-TRANS ISOMERASE CYP26-2, CHLOROPLASTIC"/>
    <property type="match status" value="1"/>
</dbReference>
<accession>A0AAW1QJ95</accession>
<sequence length="352" mass="37421">MWMTLRLGCLQSIQEVYRPCSRSLPSATSKKPQTSGCRASTPYTLCVQRRAPLDAWNPAQSLSQKVSRGLSSLAAALLVQLATGAVVQAQAPAPARLAGTTVQTQTQTKAQPAPADHDGPVQSSDSQATPRKVFMDFAVNSNPQGRIEIELFSDVPVGSRRFHQLAIGDRGVGYRLSKIDGVSKDFVKSSGVSRLSYKEGDETSIAGGDALGQLEAEMELSKHPHTESGLVSILVKDLTPKKTKQRLVAYQGKLISVEENLGGANPNGTSFAITLRPAPELDPSNLVVGRVVSGLDVVQQLAALPSVKANKDSPYFKAAKAFGDKRANVAELGFGRPFGKVIIAQCGDVEGQ</sequence>
<feature type="region of interest" description="Disordered" evidence="1">
    <location>
        <begin position="98"/>
        <end position="128"/>
    </location>
</feature>
<dbReference type="PROSITE" id="PS50072">
    <property type="entry name" value="CSA_PPIASE_2"/>
    <property type="match status" value="1"/>
</dbReference>
<dbReference type="InterPro" id="IPR044185">
    <property type="entry name" value="CYP26-2-like"/>
</dbReference>
<name>A0AAW1QJ95_9CHLO</name>
<gene>
    <name evidence="3" type="ORF">WJX74_005994</name>
</gene>
<comment type="caution">
    <text evidence="3">The sequence shown here is derived from an EMBL/GenBank/DDBJ whole genome shotgun (WGS) entry which is preliminary data.</text>
</comment>
<dbReference type="PANTHER" id="PTHR47724">
    <property type="entry name" value="PEPTIDYL-PROLYL CIS-TRANS ISOMERASE CYP26-2, CHLOROPLASTIC"/>
    <property type="match status" value="1"/>
</dbReference>
<organism evidence="3 4">
    <name type="scientific">Apatococcus lobatus</name>
    <dbReference type="NCBI Taxonomy" id="904363"/>
    <lineage>
        <taxon>Eukaryota</taxon>
        <taxon>Viridiplantae</taxon>
        <taxon>Chlorophyta</taxon>
        <taxon>core chlorophytes</taxon>
        <taxon>Trebouxiophyceae</taxon>
        <taxon>Chlorellales</taxon>
        <taxon>Chlorellaceae</taxon>
        <taxon>Apatococcus</taxon>
    </lineage>
</organism>
<dbReference type="EMBL" id="JALJOS010000037">
    <property type="protein sequence ID" value="KAK9821516.1"/>
    <property type="molecule type" value="Genomic_DNA"/>
</dbReference>
<protein>
    <recommendedName>
        <fullName evidence="2">PPIase cyclophilin-type domain-containing protein</fullName>
    </recommendedName>
</protein>
<dbReference type="Pfam" id="PF00160">
    <property type="entry name" value="Pro_isomerase"/>
    <property type="match status" value="1"/>
</dbReference>
<dbReference type="Gene3D" id="2.40.100.10">
    <property type="entry name" value="Cyclophilin-like"/>
    <property type="match status" value="1"/>
</dbReference>
<dbReference type="InterPro" id="IPR029000">
    <property type="entry name" value="Cyclophilin-like_dom_sf"/>
</dbReference>
<dbReference type="SUPFAM" id="SSF50891">
    <property type="entry name" value="Cyclophilin-like"/>
    <property type="match status" value="1"/>
</dbReference>
<proteinExistence type="predicted"/>